<dbReference type="InterPro" id="IPR000792">
    <property type="entry name" value="Tscrpt_reg_LuxR_C"/>
</dbReference>
<dbReference type="GO" id="GO:0006355">
    <property type="term" value="P:regulation of DNA-templated transcription"/>
    <property type="evidence" value="ECO:0007669"/>
    <property type="project" value="InterPro"/>
</dbReference>
<dbReference type="InterPro" id="IPR016032">
    <property type="entry name" value="Sig_transdc_resp-reg_C-effctor"/>
</dbReference>
<dbReference type="GO" id="GO:0003677">
    <property type="term" value="F:DNA binding"/>
    <property type="evidence" value="ECO:0007669"/>
    <property type="project" value="UniProtKB-KW"/>
</dbReference>
<proteinExistence type="predicted"/>
<feature type="modified residue" description="4-aspartylphosphate" evidence="5">
    <location>
        <position position="53"/>
    </location>
</feature>
<evidence type="ECO:0000313" key="8">
    <source>
        <dbReference type="EMBL" id="QJD82216.1"/>
    </source>
</evidence>
<dbReference type="Gene3D" id="3.40.50.2300">
    <property type="match status" value="1"/>
</dbReference>
<accession>A0A7Z2VFQ2</accession>
<feature type="domain" description="HTH luxR-type" evidence="6">
    <location>
        <begin position="143"/>
        <end position="208"/>
    </location>
</feature>
<dbReference type="InterPro" id="IPR011006">
    <property type="entry name" value="CheY-like_superfamily"/>
</dbReference>
<dbReference type="InterPro" id="IPR039420">
    <property type="entry name" value="WalR-like"/>
</dbReference>
<dbReference type="KEGG" id="cheb:HH215_02825"/>
<gene>
    <name evidence="8" type="ORF">HH215_02825</name>
</gene>
<evidence type="ECO:0000259" key="6">
    <source>
        <dbReference type="PROSITE" id="PS50043"/>
    </source>
</evidence>
<dbReference type="SUPFAM" id="SSF46894">
    <property type="entry name" value="C-terminal effector domain of the bipartite response regulators"/>
    <property type="match status" value="1"/>
</dbReference>
<dbReference type="Pfam" id="PF00072">
    <property type="entry name" value="Response_reg"/>
    <property type="match status" value="1"/>
</dbReference>
<evidence type="ECO:0000259" key="7">
    <source>
        <dbReference type="PROSITE" id="PS50110"/>
    </source>
</evidence>
<dbReference type="PROSITE" id="PS00622">
    <property type="entry name" value="HTH_LUXR_1"/>
    <property type="match status" value="1"/>
</dbReference>
<protein>
    <submittedName>
        <fullName evidence="8">Response regulator transcription factor</fullName>
    </submittedName>
</protein>
<evidence type="ECO:0000256" key="1">
    <source>
        <dbReference type="ARBA" id="ARBA00022553"/>
    </source>
</evidence>
<dbReference type="SMART" id="SM00448">
    <property type="entry name" value="REC"/>
    <property type="match status" value="1"/>
</dbReference>
<keyword evidence="2" id="KW-0805">Transcription regulation</keyword>
<dbReference type="CDD" id="cd06170">
    <property type="entry name" value="LuxR_C_like"/>
    <property type="match status" value="1"/>
</dbReference>
<dbReference type="PRINTS" id="PR00038">
    <property type="entry name" value="HTHLUXR"/>
</dbReference>
<dbReference type="AlphaFoldDB" id="A0A7Z2VFQ2"/>
<dbReference type="PROSITE" id="PS50043">
    <property type="entry name" value="HTH_LUXR_2"/>
    <property type="match status" value="1"/>
</dbReference>
<keyword evidence="1 5" id="KW-0597">Phosphoprotein</keyword>
<dbReference type="EMBL" id="CP051680">
    <property type="protein sequence ID" value="QJD82216.1"/>
    <property type="molecule type" value="Genomic_DNA"/>
</dbReference>
<keyword evidence="4" id="KW-0804">Transcription</keyword>
<dbReference type="SUPFAM" id="SSF52172">
    <property type="entry name" value="CheY-like"/>
    <property type="match status" value="1"/>
</dbReference>
<dbReference type="SMART" id="SM00421">
    <property type="entry name" value="HTH_LUXR"/>
    <property type="match status" value="1"/>
</dbReference>
<dbReference type="Pfam" id="PF00196">
    <property type="entry name" value="GerE"/>
    <property type="match status" value="1"/>
</dbReference>
<evidence type="ECO:0000256" key="5">
    <source>
        <dbReference type="PROSITE-ProRule" id="PRU00169"/>
    </source>
</evidence>
<feature type="domain" description="Response regulatory" evidence="7">
    <location>
        <begin position="2"/>
        <end position="118"/>
    </location>
</feature>
<sequence length="209" mass="23382">MNIVIVDDHPMYRNGIRNLIQATDDLVIIGEAGTGEEAVRLAEALQPDMMLMDIRLPDIDGIEATRRIKDLHPRIHILILSMHKDDESILPAMKAGARGYLLKEADGTELLQAIRMVGNGNGVFSPDIAGRMVDFLEKRPKSTNPLFDQLTGREKEILHWVSEGYSNAQIALKLHLSVKTVANNVTNILNKLQVADRHEARLLVKLPWV</sequence>
<evidence type="ECO:0000256" key="3">
    <source>
        <dbReference type="ARBA" id="ARBA00023125"/>
    </source>
</evidence>
<dbReference type="RefSeq" id="WP_169278518.1">
    <property type="nucleotide sequence ID" value="NZ_CP051680.1"/>
</dbReference>
<reference evidence="8 9" key="1">
    <citation type="submission" date="2020-04" db="EMBL/GenBank/DDBJ databases">
        <title>Genome sequencing of novel species.</title>
        <authorList>
            <person name="Heo J."/>
            <person name="Kim S.-J."/>
            <person name="Kim J.-S."/>
            <person name="Hong S.-B."/>
            <person name="Kwon S.-W."/>
        </authorList>
    </citation>
    <scope>NUCLEOTIDE SEQUENCE [LARGE SCALE GENOMIC DNA]</scope>
    <source>
        <strain evidence="8 9">MFER-1</strain>
    </source>
</reference>
<dbReference type="PROSITE" id="PS50110">
    <property type="entry name" value="RESPONSE_REGULATORY"/>
    <property type="match status" value="1"/>
</dbReference>
<name>A0A7Z2VFQ2_9BACL</name>
<dbReference type="PANTHER" id="PTHR43214">
    <property type="entry name" value="TWO-COMPONENT RESPONSE REGULATOR"/>
    <property type="match status" value="1"/>
</dbReference>
<evidence type="ECO:0000313" key="9">
    <source>
        <dbReference type="Proteomes" id="UP000502248"/>
    </source>
</evidence>
<evidence type="ECO:0000256" key="4">
    <source>
        <dbReference type="ARBA" id="ARBA00023163"/>
    </source>
</evidence>
<dbReference type="CDD" id="cd17535">
    <property type="entry name" value="REC_NarL-like"/>
    <property type="match status" value="1"/>
</dbReference>
<evidence type="ECO:0000256" key="2">
    <source>
        <dbReference type="ARBA" id="ARBA00023015"/>
    </source>
</evidence>
<organism evidence="8 9">
    <name type="scientific">Cohnella herbarum</name>
    <dbReference type="NCBI Taxonomy" id="2728023"/>
    <lineage>
        <taxon>Bacteria</taxon>
        <taxon>Bacillati</taxon>
        <taxon>Bacillota</taxon>
        <taxon>Bacilli</taxon>
        <taxon>Bacillales</taxon>
        <taxon>Paenibacillaceae</taxon>
        <taxon>Cohnella</taxon>
    </lineage>
</organism>
<dbReference type="GO" id="GO:0000160">
    <property type="term" value="P:phosphorelay signal transduction system"/>
    <property type="evidence" value="ECO:0007669"/>
    <property type="project" value="InterPro"/>
</dbReference>
<dbReference type="InterPro" id="IPR058245">
    <property type="entry name" value="NreC/VraR/RcsB-like_REC"/>
</dbReference>
<dbReference type="InterPro" id="IPR001789">
    <property type="entry name" value="Sig_transdc_resp-reg_receiver"/>
</dbReference>
<dbReference type="Proteomes" id="UP000502248">
    <property type="component" value="Chromosome"/>
</dbReference>
<keyword evidence="9" id="KW-1185">Reference proteome</keyword>
<keyword evidence="3" id="KW-0238">DNA-binding</keyword>